<comment type="subcellular location">
    <subcellularLocation>
        <location evidence="1">Nucleus</location>
    </subcellularLocation>
</comment>
<feature type="region of interest" description="Disordered" evidence="6">
    <location>
        <begin position="1304"/>
        <end position="1533"/>
    </location>
</feature>
<accession>A0A0D2CL73</accession>
<reference evidence="7 8" key="1">
    <citation type="submission" date="2015-01" db="EMBL/GenBank/DDBJ databases">
        <title>The Genome Sequence of Cladophialophora immunda CBS83496.</title>
        <authorList>
            <consortium name="The Broad Institute Genomics Platform"/>
            <person name="Cuomo C."/>
            <person name="de Hoog S."/>
            <person name="Gorbushina A."/>
            <person name="Stielow B."/>
            <person name="Teixiera M."/>
            <person name="Abouelleil A."/>
            <person name="Chapman S.B."/>
            <person name="Priest M."/>
            <person name="Young S.K."/>
            <person name="Wortman J."/>
            <person name="Nusbaum C."/>
            <person name="Birren B."/>
        </authorList>
    </citation>
    <scope>NUCLEOTIDE SEQUENCE [LARGE SCALE GENOMIC DNA]</scope>
    <source>
        <strain evidence="7 8">CBS 83496</strain>
    </source>
</reference>
<organism evidence="7 8">
    <name type="scientific">Cladophialophora immunda</name>
    <dbReference type="NCBI Taxonomy" id="569365"/>
    <lineage>
        <taxon>Eukaryota</taxon>
        <taxon>Fungi</taxon>
        <taxon>Dikarya</taxon>
        <taxon>Ascomycota</taxon>
        <taxon>Pezizomycotina</taxon>
        <taxon>Eurotiomycetes</taxon>
        <taxon>Chaetothyriomycetidae</taxon>
        <taxon>Chaetothyriales</taxon>
        <taxon>Herpotrichiellaceae</taxon>
        <taxon>Cladophialophora</taxon>
    </lineage>
</organism>
<evidence type="ECO:0000313" key="8">
    <source>
        <dbReference type="Proteomes" id="UP000054466"/>
    </source>
</evidence>
<feature type="region of interest" description="Disordered" evidence="6">
    <location>
        <begin position="230"/>
        <end position="250"/>
    </location>
</feature>
<dbReference type="STRING" id="569365.A0A0D2CL73"/>
<dbReference type="OrthoDB" id="200660at2759"/>
<evidence type="ECO:0000256" key="6">
    <source>
        <dbReference type="SAM" id="MobiDB-lite"/>
    </source>
</evidence>
<feature type="compositionally biased region" description="Basic and acidic residues" evidence="6">
    <location>
        <begin position="230"/>
        <end position="244"/>
    </location>
</feature>
<dbReference type="Pfam" id="PF20168">
    <property type="entry name" value="PDS5"/>
    <property type="match status" value="1"/>
</dbReference>
<dbReference type="Gene3D" id="1.25.10.10">
    <property type="entry name" value="Leucine-rich Repeat Variant"/>
    <property type="match status" value="1"/>
</dbReference>
<feature type="compositionally biased region" description="Acidic residues" evidence="6">
    <location>
        <begin position="1443"/>
        <end position="1458"/>
    </location>
</feature>
<dbReference type="CDD" id="cd19953">
    <property type="entry name" value="PDS5"/>
    <property type="match status" value="1"/>
</dbReference>
<evidence type="ECO:0000256" key="5">
    <source>
        <dbReference type="ARBA" id="ARBA00023306"/>
    </source>
</evidence>
<keyword evidence="4" id="KW-0539">Nucleus</keyword>
<name>A0A0D2CL73_9EURO</name>
<gene>
    <name evidence="7" type="ORF">PV07_02529</name>
</gene>
<feature type="region of interest" description="Disordered" evidence="6">
    <location>
        <begin position="595"/>
        <end position="620"/>
    </location>
</feature>
<dbReference type="VEuPathDB" id="FungiDB:PV07_02529"/>
<feature type="compositionally biased region" description="Basic and acidic residues" evidence="6">
    <location>
        <begin position="1459"/>
        <end position="1473"/>
    </location>
</feature>
<keyword evidence="5" id="KW-0131">Cell cycle</keyword>
<dbReference type="HOGENOM" id="CLU_002562_0_0_1"/>
<dbReference type="SUPFAM" id="SSF48371">
    <property type="entry name" value="ARM repeat"/>
    <property type="match status" value="2"/>
</dbReference>
<evidence type="ECO:0008006" key="9">
    <source>
        <dbReference type="Google" id="ProtNLM"/>
    </source>
</evidence>
<dbReference type="InterPro" id="IPR016024">
    <property type="entry name" value="ARM-type_fold"/>
</dbReference>
<feature type="region of interest" description="Disordered" evidence="6">
    <location>
        <begin position="295"/>
        <end position="314"/>
    </location>
</feature>
<feature type="compositionally biased region" description="Basic and acidic residues" evidence="6">
    <location>
        <begin position="1481"/>
        <end position="1503"/>
    </location>
</feature>
<feature type="compositionally biased region" description="Basic and acidic residues" evidence="6">
    <location>
        <begin position="1311"/>
        <end position="1335"/>
    </location>
</feature>
<feature type="compositionally biased region" description="Acidic residues" evidence="6">
    <location>
        <begin position="1384"/>
        <end position="1395"/>
    </location>
</feature>
<dbReference type="EMBL" id="KN847041">
    <property type="protein sequence ID" value="KIW30835.1"/>
    <property type="molecule type" value="Genomic_DNA"/>
</dbReference>
<dbReference type="GO" id="GO:0000785">
    <property type="term" value="C:chromatin"/>
    <property type="evidence" value="ECO:0007669"/>
    <property type="project" value="TreeGrafter"/>
</dbReference>
<proteinExistence type="predicted"/>
<sequence length="1533" mass="169468">MPTRLRNAAAAEAAQTPHRYDIPGLQFDDSLTWRAGKPIAVGDLLTRLQKLAGQLRNYDLDQVDSRAFTTLAQDLANPNLLGHKDKGVRAWTVSCVVDVLKICAPDAPFVEAQLKDIFTVIINSILPALADPTNAYNAQHVYILISLAESQSILLVTDIPNHENLITSLFTTAFDIVASSGNNASGVEVSKSVEYHLKNLLAAVVDEVTLPQDVTDIIISQFMRVDARNVQDHGAKGKKRDPQDTKQGTLLLKDYPPAYNMAKSLCTTCPEKMTAQITQYFGTVIVDAASANGVPLPSHGRTASDADGDDEEREGLADLRKAHRLLRELWRACPDVLLNVIPHIEAEFSADSASLRRMATETVGDITAGIGIAGLPPSVPLDPAAYPLPSVDSPGELISQTTNPLLTPASPKPFMAVHASAYQSFLGRRNDKSYAVREAWANAAARILRTSAGGIGLDPQELGGLLAGFAQMLRDPEEHVRLVAIRSIDAFPYGSMINILGADGGLAKQQTVFSSLAERVIDRKHHVREAAIELLGRIWGVASSDIESGNEVVKSSIGDIPNRIFGAYFTNEPHVHAVIDRVLYESLLPLSFPPSKVTGSRTEGQKQRGRDKEGGPQEESVFDPDAVRARRILTLVHSLDTRPRAVFFSLQNRQVQMSKGMRVFLEACEEYNGGVLEDDSLEATLEARLTRMIEQLSKSFPEPSEVSNDLWKFAKQHNRRWYQLIRFATGAEHDYRTVTKAIKELAKRIRESSGSVQSLIDTIQQLLYRCALLAYNRSHVPTIMAITRTDEGGLGEVAHEVLKEISARNPEVLKYHIQALCKELEEEAPSGAKSEQDGAPDTLKACAAFARKYPSEMPKDRKFLTALAQFALFSKSPRAAKHAVSIIMMAADKKEMYAKDLLSKALAGVESNDPHFLARLATVAQVCLLAPAAANVDSDAIQKLALSDILLKNQSPSTKNDPSAWDERADDETRAKELALRILVNRCRAQDESMDTDESAALAKQIARHLIALIKNEGEITPSKDTPPAQKNRLRLTAAHLILKLCSHKRKFEDLIDPQAFISIVMIIIHPPNPVRAGFVNSLKKYLGLNHLAHRWFTALFLLAFEPDMELRTSTVTWIRARVQFFARQQLQVSSSDKKMHQNVMESTFARLLSLLVHHPDFPTQDSDDFDGDLLDFAKYIVFYLWTVATEDNLSLIFHIAQRVKGARDAVVGTDDASERLYILSDLSQAVIRNYADIMPAHAKGANLLQTWPGKVSLPRNLFKALPSHEAAQEIAERNYLPEDVAVGLEKMIRTYIKELKNASQPAKRAAVAERKRKSDAARLDEGADDGEGRKKAVKKPKKSTLAIRKTPKPRRKSSEPGSSPALPSRKSNRASNVVSYAESDTEEGDVEMEDTPSNTNNPTARRKSKTKKQEVDEDQELEEDDKVDETDADEGKDRADEERDDSVEMDDEETSPDDEVHVHEDEDAAAVRDDEDEAAEKEGTSPPLKEKKNTAAGKERQGKTTAPKKSTKPKQQTERVVRTTRQTRSTKT</sequence>
<evidence type="ECO:0000256" key="2">
    <source>
        <dbReference type="ARBA" id="ARBA00022618"/>
    </source>
</evidence>
<keyword evidence="8" id="KW-1185">Reference proteome</keyword>
<dbReference type="GO" id="GO:0005634">
    <property type="term" value="C:nucleus"/>
    <property type="evidence" value="ECO:0007669"/>
    <property type="project" value="UniProtKB-SubCell"/>
</dbReference>
<evidence type="ECO:0000256" key="3">
    <source>
        <dbReference type="ARBA" id="ARBA00022776"/>
    </source>
</evidence>
<keyword evidence="3" id="KW-0498">Mitosis</keyword>
<dbReference type="InterPro" id="IPR011989">
    <property type="entry name" value="ARM-like"/>
</dbReference>
<feature type="compositionally biased region" description="Acidic residues" evidence="6">
    <location>
        <begin position="1416"/>
        <end position="1433"/>
    </location>
</feature>
<dbReference type="GO" id="GO:0007064">
    <property type="term" value="P:mitotic sister chromatid cohesion"/>
    <property type="evidence" value="ECO:0007669"/>
    <property type="project" value="InterPro"/>
</dbReference>
<keyword evidence="2" id="KW-0132">Cell division</keyword>
<dbReference type="PANTHER" id="PTHR12663:SF0">
    <property type="entry name" value="PRECOCIOUS DISSOCIATION OF SISTERS 5, ISOFORM A"/>
    <property type="match status" value="1"/>
</dbReference>
<dbReference type="PANTHER" id="PTHR12663">
    <property type="entry name" value="ANDROGEN INDUCED INHIBITOR OF PROLIFERATION AS3 / PDS5-RELATED"/>
    <property type="match status" value="1"/>
</dbReference>
<dbReference type="InterPro" id="IPR039776">
    <property type="entry name" value="Pds5"/>
</dbReference>
<dbReference type="GeneID" id="27341723"/>
<evidence type="ECO:0000256" key="4">
    <source>
        <dbReference type="ARBA" id="ARBA00023242"/>
    </source>
</evidence>
<dbReference type="RefSeq" id="XP_016251051.1">
    <property type="nucleotide sequence ID" value="XM_016389149.1"/>
</dbReference>
<feature type="compositionally biased region" description="Low complexity" evidence="6">
    <location>
        <begin position="1524"/>
        <end position="1533"/>
    </location>
</feature>
<dbReference type="GO" id="GO:0006281">
    <property type="term" value="P:DNA repair"/>
    <property type="evidence" value="ECO:0007669"/>
    <property type="project" value="TreeGrafter"/>
</dbReference>
<dbReference type="Proteomes" id="UP000054466">
    <property type="component" value="Unassembled WGS sequence"/>
</dbReference>
<evidence type="ECO:0000256" key="1">
    <source>
        <dbReference type="ARBA" id="ARBA00004123"/>
    </source>
</evidence>
<feature type="compositionally biased region" description="Basic and acidic residues" evidence="6">
    <location>
        <begin position="603"/>
        <end position="615"/>
    </location>
</feature>
<dbReference type="GO" id="GO:0051301">
    <property type="term" value="P:cell division"/>
    <property type="evidence" value="ECO:0007669"/>
    <property type="project" value="UniProtKB-KW"/>
</dbReference>
<protein>
    <recommendedName>
        <fullName evidence="9">Sister chromatid cohesion protein</fullName>
    </recommendedName>
</protein>
<evidence type="ECO:0000313" key="7">
    <source>
        <dbReference type="EMBL" id="KIW30835.1"/>
    </source>
</evidence>